<organism evidence="6 7">
    <name type="scientific">Corallincola platygyrae</name>
    <dbReference type="NCBI Taxonomy" id="1193278"/>
    <lineage>
        <taxon>Bacteria</taxon>
        <taxon>Pseudomonadati</taxon>
        <taxon>Pseudomonadota</taxon>
        <taxon>Gammaproteobacteria</taxon>
        <taxon>Alteromonadales</taxon>
        <taxon>Psychromonadaceae</taxon>
        <taxon>Corallincola</taxon>
    </lineage>
</organism>
<evidence type="ECO:0000256" key="2">
    <source>
        <dbReference type="ARBA" id="ARBA00022729"/>
    </source>
</evidence>
<proteinExistence type="inferred from homology"/>
<protein>
    <recommendedName>
        <fullName evidence="4">Lipopolysaccharide export system protein LptA</fullName>
    </recommendedName>
</protein>
<comment type="caution">
    <text evidence="6">The sequence shown here is derived from an EMBL/GenBank/DDBJ whole genome shotgun (WGS) entry which is preliminary data.</text>
</comment>
<keyword evidence="2 4" id="KW-0732">Signal</keyword>
<comment type="function">
    <text evidence="4">Involved in the assembly of lipopolysaccharide (LPS). Required for the translocation of LPS from the inner membrane to the outer membrane. May form a bridge between the inner membrane and the outer membrane, via interactions with LptC and LptD, thereby facilitating LPS transfer across the periplasm.</text>
</comment>
<comment type="subcellular location">
    <subcellularLocation>
        <location evidence="4">Periplasm</location>
    </subcellularLocation>
</comment>
<dbReference type="InterPro" id="IPR014340">
    <property type="entry name" value="LptA"/>
</dbReference>
<dbReference type="Pfam" id="PF03968">
    <property type="entry name" value="LptD_N"/>
    <property type="match status" value="1"/>
</dbReference>
<keyword evidence="3 4" id="KW-0574">Periplasm</keyword>
<evidence type="ECO:0000256" key="4">
    <source>
        <dbReference type="HAMAP-Rule" id="MF_01914"/>
    </source>
</evidence>
<evidence type="ECO:0000256" key="3">
    <source>
        <dbReference type="ARBA" id="ARBA00022764"/>
    </source>
</evidence>
<feature type="chain" id="PRO_5044939498" description="Lipopolysaccharide export system protein LptA" evidence="4">
    <location>
        <begin position="25"/>
        <end position="181"/>
    </location>
</feature>
<dbReference type="InterPro" id="IPR005653">
    <property type="entry name" value="OstA-like_N"/>
</dbReference>
<keyword evidence="1 4" id="KW-0813">Transport</keyword>
<name>A0ABW4XRN8_9GAMM</name>
<dbReference type="InterPro" id="IPR052037">
    <property type="entry name" value="LPS_export_LptA"/>
</dbReference>
<dbReference type="Proteomes" id="UP001597380">
    <property type="component" value="Unassembled WGS sequence"/>
</dbReference>
<comment type="similarity">
    <text evidence="4">Belongs to the LptA family.</text>
</comment>
<dbReference type="RefSeq" id="WP_345341573.1">
    <property type="nucleotide sequence ID" value="NZ_BAABLI010000029.1"/>
</dbReference>
<evidence type="ECO:0000259" key="5">
    <source>
        <dbReference type="Pfam" id="PF03968"/>
    </source>
</evidence>
<evidence type="ECO:0000313" key="6">
    <source>
        <dbReference type="EMBL" id="MFD2097514.1"/>
    </source>
</evidence>
<dbReference type="NCBIfam" id="TIGR03002">
    <property type="entry name" value="outer_YhbN_LptA"/>
    <property type="match status" value="1"/>
</dbReference>
<feature type="signal peptide" evidence="4">
    <location>
        <begin position="1"/>
        <end position="24"/>
    </location>
</feature>
<sequence length="181" mass="19996" precursor="true">MNLKNRFYLGLAGLLIAVTPHIQAVEADFQQEVRVDAKRQSIDIQKGIISFFEDVSVTQGTLKIFADTLQVEQSAGAGKEVLIAAGEPAKFSQLLENGRTMTAEAKEIRYRLADKTLILTGGATLTQQDSVVQGELIRYDIAKQKLVAESGKQEGDRVTTIFLPEQLQQQLGQKDEEEDTE</sequence>
<evidence type="ECO:0000256" key="1">
    <source>
        <dbReference type="ARBA" id="ARBA00022448"/>
    </source>
</evidence>
<dbReference type="PANTHER" id="PTHR36504:SF1">
    <property type="entry name" value="LIPOPOLYSACCHARIDE EXPORT SYSTEM PROTEIN LPTA"/>
    <property type="match status" value="1"/>
</dbReference>
<dbReference type="HAMAP" id="MF_01914">
    <property type="entry name" value="LPS_assembly_LptA"/>
    <property type="match status" value="1"/>
</dbReference>
<reference evidence="7" key="1">
    <citation type="journal article" date="2019" name="Int. J. Syst. Evol. Microbiol.">
        <title>The Global Catalogue of Microorganisms (GCM) 10K type strain sequencing project: providing services to taxonomists for standard genome sequencing and annotation.</title>
        <authorList>
            <consortium name="The Broad Institute Genomics Platform"/>
            <consortium name="The Broad Institute Genome Sequencing Center for Infectious Disease"/>
            <person name="Wu L."/>
            <person name="Ma J."/>
        </authorList>
    </citation>
    <scope>NUCLEOTIDE SEQUENCE [LARGE SCALE GENOMIC DNA]</scope>
    <source>
        <strain evidence="7">CGMCC 1.10992</strain>
    </source>
</reference>
<accession>A0ABW4XRN8</accession>
<comment type="subunit">
    <text evidence="4">Component of the lipopolysaccharide transport and assembly complex.</text>
</comment>
<feature type="domain" description="Organic solvent tolerance-like N-terminal" evidence="5">
    <location>
        <begin position="35"/>
        <end position="145"/>
    </location>
</feature>
<dbReference type="EMBL" id="JBHUHT010000025">
    <property type="protein sequence ID" value="MFD2097514.1"/>
    <property type="molecule type" value="Genomic_DNA"/>
</dbReference>
<evidence type="ECO:0000313" key="7">
    <source>
        <dbReference type="Proteomes" id="UP001597380"/>
    </source>
</evidence>
<dbReference type="Gene3D" id="2.60.450.10">
    <property type="entry name" value="Lipopolysaccharide (LPS) transport protein A like domain"/>
    <property type="match status" value="1"/>
</dbReference>
<gene>
    <name evidence="4 6" type="primary">lptA</name>
    <name evidence="6" type="ORF">ACFSJ3_16090</name>
</gene>
<keyword evidence="7" id="KW-1185">Reference proteome</keyword>
<dbReference type="PANTHER" id="PTHR36504">
    <property type="entry name" value="LIPOPOLYSACCHARIDE EXPORT SYSTEM PROTEIN LPTA"/>
    <property type="match status" value="1"/>
</dbReference>